<dbReference type="PANTHER" id="PTHR33546:SF1">
    <property type="entry name" value="LARGE, MULTIFUNCTIONAL SECRETED PROTEIN"/>
    <property type="match status" value="1"/>
</dbReference>
<evidence type="ECO:0000256" key="2">
    <source>
        <dbReference type="ARBA" id="ARBA00022723"/>
    </source>
</evidence>
<sequence length="266" mass="28932">MKDAGTLVRSNEDVHQAVDRYLDSKRGQRELLDVVSTLGLRDQTNRLAEFFNEETDVSLQVEAARLLLSLGQEDYLRDRISVGDRVAVSVANALGMTNDRRSVSILTPYVTADVPASLRIAAAGGLGRTRPGQQSLVSLYRSEKLPRECGYVVYNSLLNSSVDHAKEVVARLAPPPTTGGEALPPMRKLVRMRGDRKSGKVTFHGKGTCSKCHKVHGEGKDIGPDLSEIGSKLSREAMYTAILNPNAGISHNYEQYGVVTADGLVL</sequence>
<dbReference type="PANTHER" id="PTHR33546">
    <property type="entry name" value="LARGE, MULTIFUNCTIONAL SECRETED PROTEIN-RELATED"/>
    <property type="match status" value="1"/>
</dbReference>
<keyword evidence="7" id="KW-1185">Reference proteome</keyword>
<dbReference type="InterPro" id="IPR036909">
    <property type="entry name" value="Cyt_c-like_dom_sf"/>
</dbReference>
<evidence type="ECO:0000256" key="4">
    <source>
        <dbReference type="PROSITE-ProRule" id="PRU00433"/>
    </source>
</evidence>
<dbReference type="AlphaFoldDB" id="M5TT07"/>
<dbReference type="Pfam" id="PF00034">
    <property type="entry name" value="Cytochrom_C"/>
    <property type="match status" value="1"/>
</dbReference>
<feature type="non-terminal residue" evidence="6">
    <location>
        <position position="266"/>
    </location>
</feature>
<protein>
    <submittedName>
        <fullName evidence="6">Heme-binding protein</fullName>
    </submittedName>
</protein>
<dbReference type="GO" id="GO:0009055">
    <property type="term" value="F:electron transfer activity"/>
    <property type="evidence" value="ECO:0007669"/>
    <property type="project" value="InterPro"/>
</dbReference>
<keyword evidence="3 4" id="KW-0408">Iron</keyword>
<dbReference type="GO" id="GO:0020037">
    <property type="term" value="F:heme binding"/>
    <property type="evidence" value="ECO:0007669"/>
    <property type="project" value="InterPro"/>
</dbReference>
<evidence type="ECO:0000259" key="5">
    <source>
        <dbReference type="PROSITE" id="PS51007"/>
    </source>
</evidence>
<dbReference type="PROSITE" id="PS51007">
    <property type="entry name" value="CYTC"/>
    <property type="match status" value="1"/>
</dbReference>
<gene>
    <name evidence="6" type="ORF">RSSM_06283</name>
</gene>
<dbReference type="Proteomes" id="UP000011885">
    <property type="component" value="Unassembled WGS sequence"/>
</dbReference>
<dbReference type="GO" id="GO:0046872">
    <property type="term" value="F:metal ion binding"/>
    <property type="evidence" value="ECO:0007669"/>
    <property type="project" value="UniProtKB-KW"/>
</dbReference>
<proteinExistence type="predicted"/>
<accession>M5TT07</accession>
<evidence type="ECO:0000313" key="6">
    <source>
        <dbReference type="EMBL" id="EMI52290.1"/>
    </source>
</evidence>
<evidence type="ECO:0000256" key="1">
    <source>
        <dbReference type="ARBA" id="ARBA00022617"/>
    </source>
</evidence>
<name>M5TT07_9BACT</name>
<feature type="domain" description="Cytochrome c" evidence="5">
    <location>
        <begin position="194"/>
        <end position="266"/>
    </location>
</feature>
<keyword evidence="1 4" id="KW-0349">Heme</keyword>
<evidence type="ECO:0000313" key="7">
    <source>
        <dbReference type="Proteomes" id="UP000011885"/>
    </source>
</evidence>
<dbReference type="EMBL" id="ANOH01000441">
    <property type="protein sequence ID" value="EMI52290.1"/>
    <property type="molecule type" value="Genomic_DNA"/>
</dbReference>
<dbReference type="SUPFAM" id="SSF46626">
    <property type="entry name" value="Cytochrome c"/>
    <property type="match status" value="1"/>
</dbReference>
<comment type="caution">
    <text evidence="6">The sequence shown here is derived from an EMBL/GenBank/DDBJ whole genome shotgun (WGS) entry which is preliminary data.</text>
</comment>
<dbReference type="InterPro" id="IPR009056">
    <property type="entry name" value="Cyt_c-like_dom"/>
</dbReference>
<evidence type="ECO:0000256" key="3">
    <source>
        <dbReference type="ARBA" id="ARBA00023004"/>
    </source>
</evidence>
<keyword evidence="2 4" id="KW-0479">Metal-binding</keyword>
<reference evidence="6 7" key="1">
    <citation type="journal article" date="2013" name="Mar. Genomics">
        <title>Expression of sulfatases in Rhodopirellula baltica and the diversity of sulfatases in the genus Rhodopirellula.</title>
        <authorList>
            <person name="Wegner C.E."/>
            <person name="Richter-Heitmann T."/>
            <person name="Klindworth A."/>
            <person name="Klockow C."/>
            <person name="Richter M."/>
            <person name="Achstetter T."/>
            <person name="Glockner F.O."/>
            <person name="Harder J."/>
        </authorList>
    </citation>
    <scope>NUCLEOTIDE SEQUENCE [LARGE SCALE GENOMIC DNA]</scope>
    <source>
        <strain evidence="6 7">SM41</strain>
    </source>
</reference>
<dbReference type="Gene3D" id="1.10.760.10">
    <property type="entry name" value="Cytochrome c-like domain"/>
    <property type="match status" value="1"/>
</dbReference>
<organism evidence="6 7">
    <name type="scientific">Rhodopirellula sallentina SM41</name>
    <dbReference type="NCBI Taxonomy" id="1263870"/>
    <lineage>
        <taxon>Bacteria</taxon>
        <taxon>Pseudomonadati</taxon>
        <taxon>Planctomycetota</taxon>
        <taxon>Planctomycetia</taxon>
        <taxon>Pirellulales</taxon>
        <taxon>Pirellulaceae</taxon>
        <taxon>Rhodopirellula</taxon>
    </lineage>
</organism>